<dbReference type="PANTHER" id="PTHR38459">
    <property type="entry name" value="PROPHAGE BACTOPRENOL-LINKED GLUCOSE TRANSLOCASE HOMOLOG"/>
    <property type="match status" value="1"/>
</dbReference>
<keyword evidence="4 6" id="KW-1133">Transmembrane helix</keyword>
<dbReference type="PANTHER" id="PTHR38459:SF1">
    <property type="entry name" value="PROPHAGE BACTOPRENOL-LINKED GLUCOSE TRANSLOCASE HOMOLOG"/>
    <property type="match status" value="1"/>
</dbReference>
<accession>A0ABR5SG11</accession>
<keyword evidence="8" id="KW-0808">Transferase</keyword>
<organism evidence="8 9">
    <name type="scientific">Candidatus Magnetominusculus xianensis</name>
    <dbReference type="NCBI Taxonomy" id="1748249"/>
    <lineage>
        <taxon>Bacteria</taxon>
        <taxon>Pseudomonadati</taxon>
        <taxon>Nitrospirota</taxon>
        <taxon>Nitrospiria</taxon>
        <taxon>Nitrospirales</taxon>
        <taxon>Nitrospiraceae</taxon>
        <taxon>Candidatus Magnetominusculus</taxon>
    </lineage>
</organism>
<dbReference type="InterPro" id="IPR007267">
    <property type="entry name" value="GtrA_DPMS_TM"/>
</dbReference>
<gene>
    <name evidence="8" type="ORF">ASN18_1424</name>
</gene>
<comment type="similarity">
    <text evidence="2">Belongs to the GtrA family.</text>
</comment>
<protein>
    <submittedName>
        <fullName evidence="8">Glycosyl transferase family 2</fullName>
    </submittedName>
</protein>
<comment type="subcellular location">
    <subcellularLocation>
        <location evidence="1">Membrane</location>
        <topology evidence="1">Multi-pass membrane protein</topology>
    </subcellularLocation>
</comment>
<keyword evidence="5 6" id="KW-0472">Membrane</keyword>
<dbReference type="GO" id="GO:0016740">
    <property type="term" value="F:transferase activity"/>
    <property type="evidence" value="ECO:0007669"/>
    <property type="project" value="UniProtKB-KW"/>
</dbReference>
<dbReference type="RefSeq" id="WP_085052049.1">
    <property type="nucleotide sequence ID" value="NZ_LNQR01000054.1"/>
</dbReference>
<evidence type="ECO:0000256" key="6">
    <source>
        <dbReference type="SAM" id="Phobius"/>
    </source>
</evidence>
<evidence type="ECO:0000256" key="2">
    <source>
        <dbReference type="ARBA" id="ARBA00009399"/>
    </source>
</evidence>
<evidence type="ECO:0000313" key="9">
    <source>
        <dbReference type="Proteomes" id="UP000060487"/>
    </source>
</evidence>
<dbReference type="InterPro" id="IPR051401">
    <property type="entry name" value="GtrA_CellWall_Glycosyl"/>
</dbReference>
<feature type="transmembrane region" description="Helical" evidence="6">
    <location>
        <begin position="43"/>
        <end position="62"/>
    </location>
</feature>
<evidence type="ECO:0000256" key="3">
    <source>
        <dbReference type="ARBA" id="ARBA00022692"/>
    </source>
</evidence>
<dbReference type="EMBL" id="LNQR01000054">
    <property type="protein sequence ID" value="KWT86952.1"/>
    <property type="molecule type" value="Genomic_DNA"/>
</dbReference>
<proteinExistence type="inferred from homology"/>
<evidence type="ECO:0000256" key="5">
    <source>
        <dbReference type="ARBA" id="ARBA00023136"/>
    </source>
</evidence>
<feature type="transmembrane region" description="Helical" evidence="6">
    <location>
        <begin position="12"/>
        <end position="31"/>
    </location>
</feature>
<evidence type="ECO:0000313" key="8">
    <source>
        <dbReference type="EMBL" id="KWT86952.1"/>
    </source>
</evidence>
<sequence>MAPGAKNIKQFISFALIGVLNTFVDLLVLNIETVITGMKTGTPYALQKGISFLFGVACSYYFNKRWAFKDKSTERQGVKFSIFMIISVVGALINVAVAAVSVTYLRPILNYEVLSAQVWVNIGALLGTAAALAWNFLGYKFFVFK</sequence>
<feature type="transmembrane region" description="Helical" evidence="6">
    <location>
        <begin position="116"/>
        <end position="137"/>
    </location>
</feature>
<dbReference type="Proteomes" id="UP000060487">
    <property type="component" value="Unassembled WGS sequence"/>
</dbReference>
<evidence type="ECO:0000256" key="1">
    <source>
        <dbReference type="ARBA" id="ARBA00004141"/>
    </source>
</evidence>
<comment type="caution">
    <text evidence="8">The sequence shown here is derived from an EMBL/GenBank/DDBJ whole genome shotgun (WGS) entry which is preliminary data.</text>
</comment>
<dbReference type="Pfam" id="PF04138">
    <property type="entry name" value="GtrA_DPMS_TM"/>
    <property type="match status" value="1"/>
</dbReference>
<evidence type="ECO:0000256" key="4">
    <source>
        <dbReference type="ARBA" id="ARBA00022989"/>
    </source>
</evidence>
<keyword evidence="9" id="KW-1185">Reference proteome</keyword>
<feature type="transmembrane region" description="Helical" evidence="6">
    <location>
        <begin position="82"/>
        <end position="104"/>
    </location>
</feature>
<evidence type="ECO:0000259" key="7">
    <source>
        <dbReference type="Pfam" id="PF04138"/>
    </source>
</evidence>
<name>A0ABR5SG11_9BACT</name>
<feature type="domain" description="GtrA/DPMS transmembrane" evidence="7">
    <location>
        <begin position="14"/>
        <end position="144"/>
    </location>
</feature>
<reference evidence="8 9" key="1">
    <citation type="submission" date="2015-11" db="EMBL/GenBank/DDBJ databases">
        <authorList>
            <person name="Lin W."/>
        </authorList>
    </citation>
    <scope>NUCLEOTIDE SEQUENCE [LARGE SCALE GENOMIC DNA]</scope>
    <source>
        <strain evidence="8 9">HCH-1</strain>
    </source>
</reference>
<keyword evidence="3 6" id="KW-0812">Transmembrane</keyword>